<dbReference type="Proteomes" id="UP000203266">
    <property type="component" value="Segment"/>
</dbReference>
<dbReference type="GeneID" id="10973820"/>
<protein>
    <submittedName>
        <fullName evidence="1">Late expression factor-3</fullName>
    </submittedName>
</protein>
<keyword evidence="2" id="KW-1185">Reference proteome</keyword>
<dbReference type="RefSeq" id="YP_001649118.1">
    <property type="nucleotide sequence ID" value="NC_010240.1"/>
</dbReference>
<name>A9YMX8_9BBAC</name>
<proteinExistence type="predicted"/>
<dbReference type="OrthoDB" id="8831at10239"/>
<accession>A9YMX8</accession>
<evidence type="ECO:0000313" key="2">
    <source>
        <dbReference type="Proteomes" id="UP000203266"/>
    </source>
</evidence>
<evidence type="ECO:0000313" key="1">
    <source>
        <dbReference type="EMBL" id="ABY47827.1"/>
    </source>
</evidence>
<organism evidence="1 2">
    <name type="scientific">Helicoverpa armigera granulovirus</name>
    <dbReference type="NCBI Taxonomy" id="489830"/>
    <lineage>
        <taxon>Viruses</taxon>
        <taxon>Viruses incertae sedis</taxon>
        <taxon>Naldaviricetes</taxon>
        <taxon>Lefavirales</taxon>
        <taxon>Baculoviridae</taxon>
        <taxon>Betabaculovirus</taxon>
        <taxon>Betabaculovirus helarmigerae</taxon>
    </lineage>
</organism>
<dbReference type="EMBL" id="EU255577">
    <property type="protein sequence ID" value="ABY47827.1"/>
    <property type="molecule type" value="Genomic_DNA"/>
</dbReference>
<sequence length="351" mass="40980">MAKRSAESLSMVGDSAKIPRIENKITETVKDKKSWRINNKECYRIIARHDNKVLDRSVLNKKLYDEINVDCTYKFTYQKINELFYIVDYQLMDPTVFDEIKNCVTYYDFEFEQQFRLYIFIVCAYEFREYTNNNFSTIKVCTVVKRENEFVQCDLLITLNTLTTFDIEQNDDNATRVTKALKRLYQLKDKWCVAQVGCIKSIVQSTAYYKLVLLPNTDITELAPEEEVHADKIGEEFSSISYKNKVFRCVEVSQLTYSLTDFLHRASNTVKKLFKISLTTTKLEKIDATAFMNNMKQEQCEEGLLAVNKIVANKELVYAILTKKHGDKANYCITSVVTYSKSKNDFYSLFC</sequence>
<dbReference type="KEGG" id="vg:10973820"/>
<reference evidence="1 2" key="1">
    <citation type="journal article" date="2008" name="Virus Genes">
        <title>Genomic sequence analysis of a granulovirus isolated from the Old World bollworm, Helicoverpa armigera.</title>
        <authorList>
            <person name="Harrison R.L."/>
            <person name="Popham H.J."/>
        </authorList>
    </citation>
    <scope>NUCLEOTIDE SEQUENCE [LARGE SCALE GENOMIC DNA]</scope>
</reference>